<evidence type="ECO:0000313" key="4">
    <source>
        <dbReference type="EMBL" id="CAI2380614.1"/>
    </source>
</evidence>
<dbReference type="SMART" id="SM00174">
    <property type="entry name" value="RHO"/>
    <property type="match status" value="1"/>
</dbReference>
<dbReference type="InterPro" id="IPR001806">
    <property type="entry name" value="Small_GTPase"/>
</dbReference>
<keyword evidence="2" id="KW-0342">GTP-binding</keyword>
<sequence length="212" mass="24022">MEKIRKLPKDPVRADAKFKIVIIGEASVGKTSFLIRFTQGKYTDEYEATIGVDFQAKSLAVGSKIVKLQVWDTAGQEKFKSITRTYYNRSHGCLVLYDISDDKSFEKAKGLIQYYKEESEATLPFNVILVGNKCDLEEQRKVSTLEGRILAQEYSIPFFETSVKEDIGVDEVFAKIAVEAMKGDKDLEDSIVEDAMKLHNVIKKPKKKSRCC</sequence>
<dbReference type="InterPro" id="IPR005225">
    <property type="entry name" value="Small_GTP-bd"/>
</dbReference>
<comment type="caution">
    <text evidence="4">The sequence shown here is derived from an EMBL/GenBank/DDBJ whole genome shotgun (WGS) entry which is preliminary data.</text>
</comment>
<dbReference type="CDD" id="cd00154">
    <property type="entry name" value="Rab"/>
    <property type="match status" value="1"/>
</dbReference>
<dbReference type="EMBL" id="CAMPGE010022578">
    <property type="protein sequence ID" value="CAI2380614.1"/>
    <property type="molecule type" value="Genomic_DNA"/>
</dbReference>
<dbReference type="FunFam" id="3.40.50.300:FF:001129">
    <property type="entry name" value="ras-related protein Rab-44 isoform X2"/>
    <property type="match status" value="1"/>
</dbReference>
<dbReference type="Pfam" id="PF00071">
    <property type="entry name" value="Ras"/>
    <property type="match status" value="1"/>
</dbReference>
<keyword evidence="1" id="KW-0547">Nucleotide-binding</keyword>
<dbReference type="PROSITE" id="PS51419">
    <property type="entry name" value="RAB"/>
    <property type="match status" value="1"/>
</dbReference>
<keyword evidence="5" id="KW-1185">Reference proteome</keyword>
<keyword evidence="3" id="KW-0449">Lipoprotein</keyword>
<dbReference type="SUPFAM" id="SSF52540">
    <property type="entry name" value="P-loop containing nucleoside triphosphate hydrolases"/>
    <property type="match status" value="1"/>
</dbReference>
<evidence type="ECO:0000256" key="2">
    <source>
        <dbReference type="ARBA" id="ARBA00023134"/>
    </source>
</evidence>
<dbReference type="Gene3D" id="3.40.50.300">
    <property type="entry name" value="P-loop containing nucleotide triphosphate hydrolases"/>
    <property type="match status" value="1"/>
</dbReference>
<dbReference type="PRINTS" id="PR00449">
    <property type="entry name" value="RASTRNSFRMNG"/>
</dbReference>
<dbReference type="NCBIfam" id="TIGR00231">
    <property type="entry name" value="small_GTP"/>
    <property type="match status" value="1"/>
</dbReference>
<accession>A0AAD2D4C4</accession>
<evidence type="ECO:0000256" key="3">
    <source>
        <dbReference type="ARBA" id="ARBA00023288"/>
    </source>
</evidence>
<organism evidence="4 5">
    <name type="scientific">Euplotes crassus</name>
    <dbReference type="NCBI Taxonomy" id="5936"/>
    <lineage>
        <taxon>Eukaryota</taxon>
        <taxon>Sar</taxon>
        <taxon>Alveolata</taxon>
        <taxon>Ciliophora</taxon>
        <taxon>Intramacronucleata</taxon>
        <taxon>Spirotrichea</taxon>
        <taxon>Hypotrichia</taxon>
        <taxon>Euplotida</taxon>
        <taxon>Euplotidae</taxon>
        <taxon>Moneuplotes</taxon>
    </lineage>
</organism>
<evidence type="ECO:0000313" key="5">
    <source>
        <dbReference type="Proteomes" id="UP001295684"/>
    </source>
</evidence>
<gene>
    <name evidence="4" type="ORF">ECRASSUSDP1_LOCUS22050</name>
</gene>
<dbReference type="SMART" id="SM00176">
    <property type="entry name" value="RAN"/>
    <property type="match status" value="1"/>
</dbReference>
<proteinExistence type="predicted"/>
<dbReference type="InterPro" id="IPR050227">
    <property type="entry name" value="Rab"/>
</dbReference>
<dbReference type="PROSITE" id="PS51420">
    <property type="entry name" value="RHO"/>
    <property type="match status" value="1"/>
</dbReference>
<dbReference type="InterPro" id="IPR027417">
    <property type="entry name" value="P-loop_NTPase"/>
</dbReference>
<dbReference type="SMART" id="SM00173">
    <property type="entry name" value="RAS"/>
    <property type="match status" value="1"/>
</dbReference>
<reference evidence="4" key="1">
    <citation type="submission" date="2023-07" db="EMBL/GenBank/DDBJ databases">
        <authorList>
            <consortium name="AG Swart"/>
            <person name="Singh M."/>
            <person name="Singh A."/>
            <person name="Seah K."/>
            <person name="Emmerich C."/>
        </authorList>
    </citation>
    <scope>NUCLEOTIDE SEQUENCE</scope>
    <source>
        <strain evidence="4">DP1</strain>
    </source>
</reference>
<dbReference type="PROSITE" id="PS51421">
    <property type="entry name" value="RAS"/>
    <property type="match status" value="1"/>
</dbReference>
<dbReference type="PANTHER" id="PTHR47977">
    <property type="entry name" value="RAS-RELATED PROTEIN RAB"/>
    <property type="match status" value="1"/>
</dbReference>
<protein>
    <submittedName>
        <fullName evidence="4">Uncharacterized protein</fullName>
    </submittedName>
</protein>
<dbReference type="Proteomes" id="UP001295684">
    <property type="component" value="Unassembled WGS sequence"/>
</dbReference>
<dbReference type="GO" id="GO:0003924">
    <property type="term" value="F:GTPase activity"/>
    <property type="evidence" value="ECO:0007669"/>
    <property type="project" value="InterPro"/>
</dbReference>
<name>A0AAD2D4C4_EUPCR</name>
<evidence type="ECO:0000256" key="1">
    <source>
        <dbReference type="ARBA" id="ARBA00022741"/>
    </source>
</evidence>
<dbReference type="AlphaFoldDB" id="A0AAD2D4C4"/>
<dbReference type="SMART" id="SM00175">
    <property type="entry name" value="RAB"/>
    <property type="match status" value="1"/>
</dbReference>
<dbReference type="GO" id="GO:0005525">
    <property type="term" value="F:GTP binding"/>
    <property type="evidence" value="ECO:0007669"/>
    <property type="project" value="UniProtKB-KW"/>
</dbReference>